<dbReference type="Gramene" id="OMO95179">
    <property type="protein sequence ID" value="OMO95179"/>
    <property type="gene ID" value="CCACVL1_05530"/>
</dbReference>
<protein>
    <submittedName>
        <fullName evidence="1">Uncharacterized protein</fullName>
    </submittedName>
</protein>
<dbReference type="AlphaFoldDB" id="A0A1R3JK02"/>
<name>A0A1R3JK02_COCAP</name>
<comment type="caution">
    <text evidence="1">The sequence shown here is derived from an EMBL/GenBank/DDBJ whole genome shotgun (WGS) entry which is preliminary data.</text>
</comment>
<keyword evidence="2" id="KW-1185">Reference proteome</keyword>
<dbReference type="EMBL" id="AWWV01007708">
    <property type="protein sequence ID" value="OMO95179.1"/>
    <property type="molecule type" value="Genomic_DNA"/>
</dbReference>
<accession>A0A1R3JK02</accession>
<sequence>MVIEKYGPQVGQTHQRPTIGRITRNFFCKSGCHC</sequence>
<organism evidence="1 2">
    <name type="scientific">Corchorus capsularis</name>
    <name type="common">Jute</name>
    <dbReference type="NCBI Taxonomy" id="210143"/>
    <lineage>
        <taxon>Eukaryota</taxon>
        <taxon>Viridiplantae</taxon>
        <taxon>Streptophyta</taxon>
        <taxon>Embryophyta</taxon>
        <taxon>Tracheophyta</taxon>
        <taxon>Spermatophyta</taxon>
        <taxon>Magnoliopsida</taxon>
        <taxon>eudicotyledons</taxon>
        <taxon>Gunneridae</taxon>
        <taxon>Pentapetalae</taxon>
        <taxon>rosids</taxon>
        <taxon>malvids</taxon>
        <taxon>Malvales</taxon>
        <taxon>Malvaceae</taxon>
        <taxon>Grewioideae</taxon>
        <taxon>Apeibeae</taxon>
        <taxon>Corchorus</taxon>
    </lineage>
</organism>
<evidence type="ECO:0000313" key="2">
    <source>
        <dbReference type="Proteomes" id="UP000188268"/>
    </source>
</evidence>
<dbReference type="Proteomes" id="UP000188268">
    <property type="component" value="Unassembled WGS sequence"/>
</dbReference>
<reference evidence="1 2" key="1">
    <citation type="submission" date="2013-09" db="EMBL/GenBank/DDBJ databases">
        <title>Corchorus capsularis genome sequencing.</title>
        <authorList>
            <person name="Alam M."/>
            <person name="Haque M.S."/>
            <person name="Islam M.S."/>
            <person name="Emdad E.M."/>
            <person name="Islam M.M."/>
            <person name="Ahmed B."/>
            <person name="Halim A."/>
            <person name="Hossen Q.M.M."/>
            <person name="Hossain M.Z."/>
            <person name="Ahmed R."/>
            <person name="Khan M.M."/>
            <person name="Islam R."/>
            <person name="Rashid M.M."/>
            <person name="Khan S.A."/>
            <person name="Rahman M.S."/>
            <person name="Alam M."/>
        </authorList>
    </citation>
    <scope>NUCLEOTIDE SEQUENCE [LARGE SCALE GENOMIC DNA]</scope>
    <source>
        <strain evidence="2">cv. CVL-1</strain>
        <tissue evidence="1">Whole seedling</tissue>
    </source>
</reference>
<evidence type="ECO:0000313" key="1">
    <source>
        <dbReference type="EMBL" id="OMO95179.1"/>
    </source>
</evidence>
<gene>
    <name evidence="1" type="ORF">CCACVL1_05530</name>
</gene>
<proteinExistence type="predicted"/>